<dbReference type="Proteomes" id="UP000748531">
    <property type="component" value="Unassembled WGS sequence"/>
</dbReference>
<keyword evidence="5" id="KW-1185">Reference proteome</keyword>
<dbReference type="InterPro" id="IPR014720">
    <property type="entry name" value="dsRBD_dom"/>
</dbReference>
<feature type="region of interest" description="Disordered" evidence="2">
    <location>
        <begin position="303"/>
        <end position="331"/>
    </location>
</feature>
<feature type="compositionally biased region" description="Low complexity" evidence="2">
    <location>
        <begin position="309"/>
        <end position="319"/>
    </location>
</feature>
<feature type="domain" description="DRBM" evidence="3">
    <location>
        <begin position="14"/>
        <end position="87"/>
    </location>
</feature>
<dbReference type="GO" id="GO:0035418">
    <property type="term" value="P:protein localization to synapse"/>
    <property type="evidence" value="ECO:0007669"/>
    <property type="project" value="TreeGrafter"/>
</dbReference>
<dbReference type="OrthoDB" id="10037267at2759"/>
<name>A0A8J4TJ61_9TREM</name>
<evidence type="ECO:0000259" key="3">
    <source>
        <dbReference type="PROSITE" id="PS50137"/>
    </source>
</evidence>
<evidence type="ECO:0000313" key="4">
    <source>
        <dbReference type="EMBL" id="KAF5400049.1"/>
    </source>
</evidence>
<feature type="region of interest" description="Disordered" evidence="2">
    <location>
        <begin position="530"/>
        <end position="566"/>
    </location>
</feature>
<dbReference type="Gene3D" id="3.30.160.20">
    <property type="match status" value="2"/>
</dbReference>
<dbReference type="PANTHER" id="PTHR46054">
    <property type="entry name" value="MATERNAL EFFECT PROTEIN STAUFEN"/>
    <property type="match status" value="1"/>
</dbReference>
<sequence length="789" mass="86500">MAKSDLVCCQSTLTPAAVLHERARIHRLGLSWCLVDEFGPPHCRTFCVKLTIHINVSKTTETYEGLGSSIQAAKHAASAVALQHSDVLKKLTVKTENKTDRHPDAKQQVILNLMDNIPDPAGPRAEIRQLAIILQVSSKFIRLPLVESLTSHGQNYYSPTCRMALEFAGRQYVGESNSRTGAEQEASCAALKALRCVLISVCARNKGTGAFHAQPTDQTTRVRPNSAVWRLQVLAGLHRENPTFVVFETPANSDDTEIGSAKRYYTSSCSMPSFGTVEATGSSKAIACKLAALEMLGRLLRTKSDSRSTDSAASRSRNSLQTVRSKHYRTTKTRTELQFKRDRADPNYGSDMDPVTRLQHVRLVRGLPEPTFILIHDQVSNANSTQQSPRLLNSNRVSPEFTYEVRLAHHHVIGPSCGNKRLAKRLAAETMLLELGFRRSNSPSLQSVLRCPQSALNPPPTTSSDSLDFVSNELEADPIASSGSANRNSPLPRSHEDRHITFSCARDVLILDDSVPTKCSKPFSCRSKRAAHSLHSKLPKNRRSARSKSKSPLCSPNKNLNTSSGSFASTPIGHWSELQEAQRVGRPLPIRRSRSCFDLNQSTRTHAQSNAQRTSWFDAVDMWVDDNSDDASRSHPLPTNVKLGASATGCWPGRLGLLSRLSVFCLKEHLVNSRNQAAATGPSIAPNATKQLLSLCQQLRIPCQFTDRAPKLCIAGQKTNSENPADALMHHTVLTIGDATFNDKNAGPTSGIHPVVVVRAVGRTRSLARQQASLSAFKQLAQLQPNINP</sequence>
<reference evidence="4" key="1">
    <citation type="submission" date="2019-05" db="EMBL/GenBank/DDBJ databases">
        <title>Annotation for the trematode Paragonimus heterotremus.</title>
        <authorList>
            <person name="Choi Y.-J."/>
        </authorList>
    </citation>
    <scope>NUCLEOTIDE SEQUENCE</scope>
    <source>
        <strain evidence="4">LC</strain>
    </source>
</reference>
<dbReference type="GO" id="GO:0098964">
    <property type="term" value="P:anterograde dendritic transport of messenger ribonucleoprotein complex"/>
    <property type="evidence" value="ECO:0007669"/>
    <property type="project" value="TreeGrafter"/>
</dbReference>
<comment type="caution">
    <text evidence="4">The sequence shown here is derived from an EMBL/GenBank/DDBJ whole genome shotgun (WGS) entry which is preliminary data.</text>
</comment>
<dbReference type="PROSITE" id="PS50137">
    <property type="entry name" value="DS_RBD"/>
    <property type="match status" value="1"/>
</dbReference>
<dbReference type="GO" id="GO:0007281">
    <property type="term" value="P:germ cell development"/>
    <property type="evidence" value="ECO:0007669"/>
    <property type="project" value="TreeGrafter"/>
</dbReference>
<dbReference type="GO" id="GO:0032839">
    <property type="term" value="C:dendrite cytoplasm"/>
    <property type="evidence" value="ECO:0007669"/>
    <property type="project" value="GOC"/>
</dbReference>
<organism evidence="4 5">
    <name type="scientific">Paragonimus heterotremus</name>
    <dbReference type="NCBI Taxonomy" id="100268"/>
    <lineage>
        <taxon>Eukaryota</taxon>
        <taxon>Metazoa</taxon>
        <taxon>Spiralia</taxon>
        <taxon>Lophotrochozoa</taxon>
        <taxon>Platyhelminthes</taxon>
        <taxon>Trematoda</taxon>
        <taxon>Digenea</taxon>
        <taxon>Plagiorchiida</taxon>
        <taxon>Troglotremata</taxon>
        <taxon>Troglotrematidae</taxon>
        <taxon>Paragonimus</taxon>
    </lineage>
</organism>
<evidence type="ECO:0000256" key="1">
    <source>
        <dbReference type="PROSITE-ProRule" id="PRU00266"/>
    </source>
</evidence>
<dbReference type="GO" id="GO:0010494">
    <property type="term" value="C:cytoplasmic stress granule"/>
    <property type="evidence" value="ECO:0007669"/>
    <property type="project" value="TreeGrafter"/>
</dbReference>
<gene>
    <name evidence="4" type="ORF">PHET_06436</name>
</gene>
<protein>
    <recommendedName>
        <fullName evidence="3">DRBM domain-containing protein</fullName>
    </recommendedName>
</protein>
<dbReference type="GO" id="GO:0003725">
    <property type="term" value="F:double-stranded RNA binding"/>
    <property type="evidence" value="ECO:0007669"/>
    <property type="project" value="TreeGrafter"/>
</dbReference>
<dbReference type="GO" id="GO:0005886">
    <property type="term" value="C:plasma membrane"/>
    <property type="evidence" value="ECO:0007669"/>
    <property type="project" value="TreeGrafter"/>
</dbReference>
<dbReference type="SMART" id="SM00358">
    <property type="entry name" value="DSRM"/>
    <property type="match status" value="3"/>
</dbReference>
<feature type="compositionally biased region" description="Polar residues" evidence="2">
    <location>
        <begin position="552"/>
        <end position="566"/>
    </location>
</feature>
<dbReference type="GO" id="GO:0003729">
    <property type="term" value="F:mRNA binding"/>
    <property type="evidence" value="ECO:0007669"/>
    <property type="project" value="TreeGrafter"/>
</dbReference>
<proteinExistence type="predicted"/>
<dbReference type="GO" id="GO:0043025">
    <property type="term" value="C:neuronal cell body"/>
    <property type="evidence" value="ECO:0007669"/>
    <property type="project" value="TreeGrafter"/>
</dbReference>
<feature type="compositionally biased region" description="Basic residues" evidence="2">
    <location>
        <begin position="530"/>
        <end position="549"/>
    </location>
</feature>
<keyword evidence="1" id="KW-0694">RNA-binding</keyword>
<dbReference type="AlphaFoldDB" id="A0A8J4TJ61"/>
<evidence type="ECO:0000256" key="2">
    <source>
        <dbReference type="SAM" id="MobiDB-lite"/>
    </source>
</evidence>
<evidence type="ECO:0000313" key="5">
    <source>
        <dbReference type="Proteomes" id="UP000748531"/>
    </source>
</evidence>
<dbReference type="SUPFAM" id="SSF54768">
    <property type="entry name" value="dsRNA-binding domain-like"/>
    <property type="match status" value="2"/>
</dbReference>
<accession>A0A8J4TJ61</accession>
<dbReference type="PANTHER" id="PTHR46054:SF3">
    <property type="entry name" value="MATERNAL EFFECT PROTEIN STAUFEN"/>
    <property type="match status" value="1"/>
</dbReference>
<dbReference type="Pfam" id="PF00035">
    <property type="entry name" value="dsrm"/>
    <property type="match status" value="1"/>
</dbReference>
<dbReference type="EMBL" id="LUCH01003510">
    <property type="protein sequence ID" value="KAF5400049.1"/>
    <property type="molecule type" value="Genomic_DNA"/>
</dbReference>
<dbReference type="InterPro" id="IPR051740">
    <property type="entry name" value="DRBM-containing_protein"/>
</dbReference>
<dbReference type="GO" id="GO:0008298">
    <property type="term" value="P:intracellular mRNA localization"/>
    <property type="evidence" value="ECO:0007669"/>
    <property type="project" value="TreeGrafter"/>
</dbReference>